<reference evidence="1" key="1">
    <citation type="journal article" date="2002" name="Nature">
        <title>The genome sequence and structure of rice chromosome 1.</title>
        <authorList>
            <person name="Sasaki T."/>
            <person name="Matsumoto T."/>
            <person name="Yamamoto K."/>
            <person name="Sakata K."/>
            <person name="Baba T."/>
            <person name="Katayose Y."/>
            <person name="Wu J."/>
            <person name="Niimura Y."/>
            <person name="Cheng Z."/>
            <person name="Nagamura Y."/>
            <person name="Antonio B.A."/>
            <person name="Kanamori H."/>
            <person name="Hosokawa S."/>
            <person name="Masukawa M."/>
            <person name="Arikawa K."/>
            <person name="Chiden Y."/>
            <person name="Hayashi M."/>
            <person name="Okamoto M."/>
            <person name="Ando T."/>
            <person name="Aoki H."/>
            <person name="Arita K."/>
            <person name="Hamada M."/>
            <person name="Harada C."/>
            <person name="Hijishita S."/>
            <person name="Honda M."/>
            <person name="Ichikawa Y."/>
            <person name="Idonuma A."/>
            <person name="Iijima M."/>
            <person name="Ikeda M."/>
            <person name="Ikeno M."/>
            <person name="Itoh S."/>
            <person name="Itoh T."/>
            <person name="Itoh Y."/>
            <person name="Itoh Y."/>
            <person name="Iwabuchi A."/>
            <person name="Kamiya K."/>
            <person name="Karasawa W."/>
            <person name="Katagiri S."/>
            <person name="Kikuta A."/>
            <person name="Kobayashi N."/>
            <person name="Kono I."/>
            <person name="Machita K."/>
            <person name="Maehara T."/>
            <person name="Mizuno H."/>
            <person name="Mizubayashi T."/>
            <person name="Mukai Y."/>
            <person name="Nagasaki H."/>
            <person name="Nakashima M."/>
            <person name="Nakama Y."/>
            <person name="Nakamichi Y."/>
            <person name="Nakamura M."/>
            <person name="Namiki N."/>
            <person name="Negishi M."/>
            <person name="Ohta I."/>
            <person name="Ono N."/>
            <person name="Saji S."/>
            <person name="Sakai K."/>
            <person name="Shibata M."/>
            <person name="Shimokawa T."/>
            <person name="Shomura A."/>
            <person name="Song J."/>
            <person name="Takazaki Y."/>
            <person name="Terasawa K."/>
            <person name="Tsuji K."/>
            <person name="Waki K."/>
            <person name="Yamagata H."/>
            <person name="Yamane H."/>
            <person name="Yoshiki S."/>
            <person name="Yoshihara R."/>
            <person name="Yukawa K."/>
            <person name="Zhong H."/>
            <person name="Iwama H."/>
            <person name="Endo T."/>
            <person name="Ito H."/>
            <person name="Hahn J.H."/>
            <person name="Kim H.I."/>
            <person name="Eun M.Y."/>
            <person name="Yano M."/>
            <person name="Jiang J."/>
            <person name="Gojobori T."/>
        </authorList>
    </citation>
    <scope>NUCLEOTIDE SEQUENCE [LARGE SCALE GENOMIC DNA]</scope>
</reference>
<protein>
    <submittedName>
        <fullName evidence="1">Uncharacterized protein</fullName>
    </submittedName>
</protein>
<gene>
    <name evidence="1" type="primary">P0415A04.19</name>
</gene>
<dbReference type="AlphaFoldDB" id="A0A9K3Y6Z0"/>
<sequence length="121" mass="13221">MGTERDGIIAEAERVAAGERDAVERVGAVLLERGRGVVGGRAEALLGVGEEAVEQLRRVARVHHFGSNPSSPNSDASTTTIFSPHSLCLLRRRHRRGSSWTWTRETRWSGSEFAGLLLLLC</sequence>
<organism evidence="1">
    <name type="scientific">Oryza sativa subsp. japonica</name>
    <name type="common">Rice</name>
    <dbReference type="NCBI Taxonomy" id="39947"/>
    <lineage>
        <taxon>Eukaryota</taxon>
        <taxon>Viridiplantae</taxon>
        <taxon>Streptophyta</taxon>
        <taxon>Embryophyta</taxon>
        <taxon>Tracheophyta</taxon>
        <taxon>Spermatophyta</taxon>
        <taxon>Magnoliopsida</taxon>
        <taxon>Liliopsida</taxon>
        <taxon>Poales</taxon>
        <taxon>Poaceae</taxon>
        <taxon>BOP clade</taxon>
        <taxon>Oryzoideae</taxon>
        <taxon>Oryzeae</taxon>
        <taxon>Oryzinae</taxon>
        <taxon>Oryza</taxon>
        <taxon>Oryza sativa</taxon>
    </lineage>
</organism>
<proteinExistence type="predicted"/>
<accession>A0A9K3Y6Z0</accession>
<evidence type="ECO:0000313" key="1">
    <source>
        <dbReference type="EMBL" id="BAD53260.1"/>
    </source>
</evidence>
<name>A0A9K3Y6Z0_ORYSJ</name>
<dbReference type="EMBL" id="AP003345">
    <property type="protein sequence ID" value="BAD53260.1"/>
    <property type="molecule type" value="Genomic_DNA"/>
</dbReference>
<dbReference type="Proteomes" id="UP000817658">
    <property type="component" value="Chromosome 1"/>
</dbReference>